<dbReference type="PANTHER" id="PTHR35525">
    <property type="entry name" value="BLL6575 PROTEIN"/>
    <property type="match status" value="1"/>
</dbReference>
<dbReference type="InterPro" id="IPR023286">
    <property type="entry name" value="ABATE_dom_sf"/>
</dbReference>
<evidence type="ECO:0000259" key="1">
    <source>
        <dbReference type="Pfam" id="PF11706"/>
    </source>
</evidence>
<dbReference type="InterPro" id="IPR021005">
    <property type="entry name" value="Znf_CGNR"/>
</dbReference>
<dbReference type="PANTHER" id="PTHR35525:SF3">
    <property type="entry name" value="BLL6575 PROTEIN"/>
    <property type="match status" value="1"/>
</dbReference>
<dbReference type="InterPro" id="IPR010852">
    <property type="entry name" value="ABATE"/>
</dbReference>
<dbReference type="RefSeq" id="WP_301130457.1">
    <property type="nucleotide sequence ID" value="NZ_JAUHPV010000016.1"/>
</dbReference>
<accession>A0ABT8G510</accession>
<proteinExistence type="predicted"/>
<dbReference type="SUPFAM" id="SSF160904">
    <property type="entry name" value="Jann2411-like"/>
    <property type="match status" value="1"/>
</dbReference>
<dbReference type="Proteomes" id="UP001172738">
    <property type="component" value="Unassembled WGS sequence"/>
</dbReference>
<keyword evidence="3" id="KW-1185">Reference proteome</keyword>
<dbReference type="Pfam" id="PF11706">
    <property type="entry name" value="zf-CGNR"/>
    <property type="match status" value="1"/>
</dbReference>
<dbReference type="Pfam" id="PF07336">
    <property type="entry name" value="ABATE"/>
    <property type="match status" value="1"/>
</dbReference>
<evidence type="ECO:0000313" key="2">
    <source>
        <dbReference type="EMBL" id="MDN4474225.1"/>
    </source>
</evidence>
<sequence length="186" mass="21180">MAFTDDTAMALESGVRLSNTELEPDTLTTLDQLLTFFREYEYTGDEPTERDLEEVRAIRTPLRRLFTAERDSAVPLVNRILADARAVPRLVRHGDTDWHIHATDDDRPFAERVLVETAMGMIDVIREDEMSRFDRCAMEDCEGVVLDLSRNRSRKYCSVTCTNRAAQAAFRARQASDEAEDETADA</sequence>
<feature type="domain" description="Zinc finger CGNR" evidence="1">
    <location>
        <begin position="132"/>
        <end position="174"/>
    </location>
</feature>
<reference evidence="2" key="1">
    <citation type="submission" date="2023-06" db="EMBL/GenBank/DDBJ databases">
        <title>SYSU T00b26.</title>
        <authorList>
            <person name="Gao L."/>
            <person name="Fang B.-Z."/>
            <person name="Li W.-J."/>
        </authorList>
    </citation>
    <scope>NUCLEOTIDE SEQUENCE</scope>
    <source>
        <strain evidence="2">SYSU T00b26</strain>
    </source>
</reference>
<name>A0ABT8G510_9MICO</name>
<comment type="caution">
    <text evidence="2">The sequence shown here is derived from an EMBL/GenBank/DDBJ whole genome shotgun (WGS) entry which is preliminary data.</text>
</comment>
<evidence type="ECO:0000313" key="3">
    <source>
        <dbReference type="Proteomes" id="UP001172738"/>
    </source>
</evidence>
<dbReference type="Gene3D" id="1.10.3300.10">
    <property type="entry name" value="Jann2411-like domain"/>
    <property type="match status" value="1"/>
</dbReference>
<gene>
    <name evidence="2" type="ORF">QQX04_14600</name>
</gene>
<dbReference type="EMBL" id="JAUHPV010000016">
    <property type="protein sequence ID" value="MDN4474225.1"/>
    <property type="molecule type" value="Genomic_DNA"/>
</dbReference>
<organism evidence="2 3">
    <name type="scientific">Demequina zhanjiangensis</name>
    <dbReference type="NCBI Taxonomy" id="3051659"/>
    <lineage>
        <taxon>Bacteria</taxon>
        <taxon>Bacillati</taxon>
        <taxon>Actinomycetota</taxon>
        <taxon>Actinomycetes</taxon>
        <taxon>Micrococcales</taxon>
        <taxon>Demequinaceae</taxon>
        <taxon>Demequina</taxon>
    </lineage>
</organism>
<protein>
    <submittedName>
        <fullName evidence="2">CGNR zinc finger domain-containing protein</fullName>
    </submittedName>
</protein>